<dbReference type="GO" id="GO:0051897">
    <property type="term" value="P:positive regulation of phosphatidylinositol 3-kinase/protein kinase B signal transduction"/>
    <property type="evidence" value="ECO:0007669"/>
    <property type="project" value="Ensembl"/>
</dbReference>
<evidence type="ECO:0000256" key="3">
    <source>
        <dbReference type="ARBA" id="ARBA00011245"/>
    </source>
</evidence>
<dbReference type="Proteomes" id="UP000002280">
    <property type="component" value="Chromosome 2"/>
</dbReference>
<dbReference type="GO" id="GO:0006955">
    <property type="term" value="P:immune response"/>
    <property type="evidence" value="ECO:0007669"/>
    <property type="project" value="InterPro"/>
</dbReference>
<dbReference type="GO" id="GO:0019899">
    <property type="term" value="F:enzyme binding"/>
    <property type="evidence" value="ECO:0007669"/>
    <property type="project" value="Ensembl"/>
</dbReference>
<keyword evidence="5" id="KW-0202">Cytokine</keyword>
<evidence type="ECO:0000256" key="2">
    <source>
        <dbReference type="ARBA" id="ARBA00007432"/>
    </source>
</evidence>
<evidence type="ECO:0000256" key="8">
    <source>
        <dbReference type="ARBA" id="ARBA00023157"/>
    </source>
</evidence>
<dbReference type="GO" id="GO:0005125">
    <property type="term" value="F:cytokine activity"/>
    <property type="evidence" value="ECO:0000318"/>
    <property type="project" value="GO_Central"/>
</dbReference>
<comment type="subcellular location">
    <subcellularLocation>
        <location evidence="1">Secreted</location>
    </subcellularLocation>
</comment>
<comment type="similarity">
    <text evidence="2">Belongs to the IL-6 superfamily.</text>
</comment>
<reference evidence="12 13" key="1">
    <citation type="journal article" date="2007" name="Nature">
        <title>Genome of the marsupial Monodelphis domestica reveals innovation in non-coding sequences.</title>
        <authorList>
            <person name="Mikkelsen T.S."/>
            <person name="Wakefield M.J."/>
            <person name="Aken B."/>
            <person name="Amemiya C.T."/>
            <person name="Chang J.L."/>
            <person name="Duke S."/>
            <person name="Garber M."/>
            <person name="Gentles A.J."/>
            <person name="Goodstadt L."/>
            <person name="Heger A."/>
            <person name="Jurka J."/>
            <person name="Kamal M."/>
            <person name="Mauceli E."/>
            <person name="Searle S.M."/>
            <person name="Sharpe T."/>
            <person name="Baker M.L."/>
            <person name="Batzer M.A."/>
            <person name="Benos P.V."/>
            <person name="Belov K."/>
            <person name="Clamp M."/>
            <person name="Cook A."/>
            <person name="Cuff J."/>
            <person name="Das R."/>
            <person name="Davidow L."/>
            <person name="Deakin J.E."/>
            <person name="Fazzari M.J."/>
            <person name="Glass J.L."/>
            <person name="Grabherr M."/>
            <person name="Greally J.M."/>
            <person name="Gu W."/>
            <person name="Hore T.A."/>
            <person name="Huttley G.A."/>
            <person name="Kleber M."/>
            <person name="Jirtle R.L."/>
            <person name="Koina E."/>
            <person name="Lee J.T."/>
            <person name="Mahony S."/>
            <person name="Marra M.A."/>
            <person name="Miller R.D."/>
            <person name="Nicholls R.D."/>
            <person name="Oda M."/>
            <person name="Papenfuss A.T."/>
            <person name="Parra Z.E."/>
            <person name="Pollock D.D."/>
            <person name="Ray D.A."/>
            <person name="Schein J.E."/>
            <person name="Speed T.P."/>
            <person name="Thompson K."/>
            <person name="VandeBerg J.L."/>
            <person name="Wade C.M."/>
            <person name="Walker J.A."/>
            <person name="Waters P.D."/>
            <person name="Webber C."/>
            <person name="Weidman J.R."/>
            <person name="Xie X."/>
            <person name="Zody M.C."/>
            <person name="Baldwin J."/>
            <person name="Abdouelleil A."/>
            <person name="Abdulkadir J."/>
            <person name="Abebe A."/>
            <person name="Abera B."/>
            <person name="Abreu J."/>
            <person name="Acer S.C."/>
            <person name="Aftuck L."/>
            <person name="Alexander A."/>
            <person name="An P."/>
            <person name="Anderson E."/>
            <person name="Anderson S."/>
            <person name="Arachi H."/>
            <person name="Azer M."/>
            <person name="Bachantsang P."/>
            <person name="Barry A."/>
            <person name="Bayul T."/>
            <person name="Berlin A."/>
            <person name="Bessette D."/>
            <person name="Bloom T."/>
            <person name="Bloom T."/>
            <person name="Boguslavskiy L."/>
            <person name="Bonnet C."/>
            <person name="Boukhgalter B."/>
            <person name="Bourzgui I."/>
            <person name="Brown A."/>
            <person name="Cahill P."/>
            <person name="Channer S."/>
            <person name="Cheshatsang Y."/>
            <person name="Chuda L."/>
            <person name="Citroen M."/>
            <person name="Collymore A."/>
            <person name="Cooke P."/>
            <person name="Costello M."/>
            <person name="D'Aco K."/>
            <person name="Daza R."/>
            <person name="De Haan G."/>
            <person name="DeGray S."/>
            <person name="DeMaso C."/>
            <person name="Dhargay N."/>
            <person name="Dooley K."/>
            <person name="Dooley E."/>
            <person name="Doricent M."/>
            <person name="Dorje P."/>
            <person name="Dorjee K."/>
            <person name="Dupes A."/>
            <person name="Elong R."/>
            <person name="Falk J."/>
            <person name="Farina A."/>
            <person name="Faro S."/>
            <person name="Ferguson D."/>
            <person name="Fisher S."/>
            <person name="Foley C.D."/>
            <person name="Franke A."/>
            <person name="Friedrich D."/>
            <person name="Gadbois L."/>
            <person name="Gearin G."/>
            <person name="Gearin C.R."/>
            <person name="Giannoukos G."/>
            <person name="Goode T."/>
            <person name="Graham J."/>
            <person name="Grandbois E."/>
            <person name="Grewal S."/>
            <person name="Gyaltsen K."/>
            <person name="Hafez N."/>
            <person name="Hagos B."/>
            <person name="Hall J."/>
            <person name="Henson C."/>
            <person name="Hollinger A."/>
            <person name="Honan T."/>
            <person name="Huard M.D."/>
            <person name="Hughes L."/>
            <person name="Hurhula B."/>
            <person name="Husby M.E."/>
            <person name="Kamat A."/>
            <person name="Kanga B."/>
            <person name="Kashin S."/>
            <person name="Khazanovich D."/>
            <person name="Kisner P."/>
            <person name="Lance K."/>
            <person name="Lara M."/>
            <person name="Lee W."/>
            <person name="Lennon N."/>
            <person name="Letendre F."/>
            <person name="LeVine R."/>
            <person name="Lipovsky A."/>
            <person name="Liu X."/>
            <person name="Liu J."/>
            <person name="Liu S."/>
            <person name="Lokyitsang T."/>
            <person name="Lokyitsang Y."/>
            <person name="Lubonja R."/>
            <person name="Lui A."/>
            <person name="MacDonald P."/>
            <person name="Magnisalis V."/>
            <person name="Maru K."/>
            <person name="Matthews C."/>
            <person name="McCusker W."/>
            <person name="McDonough S."/>
            <person name="Mehta T."/>
            <person name="Meldrim J."/>
            <person name="Meneus L."/>
            <person name="Mihai O."/>
            <person name="Mihalev A."/>
            <person name="Mihova T."/>
            <person name="Mittelman R."/>
            <person name="Mlenga V."/>
            <person name="Montmayeur A."/>
            <person name="Mulrain L."/>
            <person name="Navidi A."/>
            <person name="Naylor J."/>
            <person name="Negash T."/>
            <person name="Nguyen T."/>
            <person name="Nguyen N."/>
            <person name="Nicol R."/>
            <person name="Norbu C."/>
            <person name="Norbu N."/>
            <person name="Novod N."/>
            <person name="O'Neill B."/>
            <person name="Osman S."/>
            <person name="Markiewicz E."/>
            <person name="Oyono O.L."/>
            <person name="Patti C."/>
            <person name="Phunkhang P."/>
            <person name="Pierre F."/>
            <person name="Priest M."/>
            <person name="Raghuraman S."/>
            <person name="Rege F."/>
            <person name="Reyes R."/>
            <person name="Rise C."/>
            <person name="Rogov P."/>
            <person name="Ross K."/>
            <person name="Ryan E."/>
            <person name="Settipalli S."/>
            <person name="Shea T."/>
            <person name="Sherpa N."/>
            <person name="Shi L."/>
            <person name="Shih D."/>
            <person name="Sparrow T."/>
            <person name="Spaulding J."/>
            <person name="Stalker J."/>
            <person name="Stange-Thomann N."/>
            <person name="Stavropoulos S."/>
            <person name="Stone C."/>
            <person name="Strader C."/>
            <person name="Tesfaye S."/>
            <person name="Thomson T."/>
            <person name="Thoulutsang Y."/>
            <person name="Thoulutsang D."/>
            <person name="Topham K."/>
            <person name="Topping I."/>
            <person name="Tsamla T."/>
            <person name="Vassiliev H."/>
            <person name="Vo A."/>
            <person name="Wangchuk T."/>
            <person name="Wangdi T."/>
            <person name="Weiand M."/>
            <person name="Wilkinson J."/>
            <person name="Wilson A."/>
            <person name="Yadav S."/>
            <person name="Young G."/>
            <person name="Yu Q."/>
            <person name="Zembek L."/>
            <person name="Zhong D."/>
            <person name="Zimmer A."/>
            <person name="Zwirko Z."/>
            <person name="Jaffe D.B."/>
            <person name="Alvarez P."/>
            <person name="Brockman W."/>
            <person name="Butler J."/>
            <person name="Chin C."/>
            <person name="Gnerre S."/>
            <person name="MacCallum I."/>
            <person name="Graves J.A."/>
            <person name="Ponting C.P."/>
            <person name="Breen M."/>
            <person name="Samollow P.B."/>
            <person name="Lander E.S."/>
            <person name="Lindblad-Toh K."/>
        </authorList>
    </citation>
    <scope>NUCLEOTIDE SEQUENCE [LARGE SCALE GENOMIC DNA]</scope>
</reference>
<dbReference type="GO" id="GO:0008284">
    <property type="term" value="P:positive regulation of cell population proliferation"/>
    <property type="evidence" value="ECO:0000318"/>
    <property type="project" value="GO_Central"/>
</dbReference>
<dbReference type="KEGG" id="mdo:100016618"/>
<dbReference type="FunCoup" id="F7CRM4">
    <property type="interactions" value="21"/>
</dbReference>
<dbReference type="SUPFAM" id="SSF47266">
    <property type="entry name" value="4-helical cytokines"/>
    <property type="match status" value="1"/>
</dbReference>
<reference evidence="12" key="3">
    <citation type="submission" date="2025-09" db="UniProtKB">
        <authorList>
            <consortium name="Ensembl"/>
        </authorList>
    </citation>
    <scope>IDENTIFICATION</scope>
</reference>
<dbReference type="GO" id="GO:0071682">
    <property type="term" value="C:endocytic vesicle lumen"/>
    <property type="evidence" value="ECO:0007669"/>
    <property type="project" value="UniProtKB-ARBA"/>
</dbReference>
<dbReference type="STRING" id="13616.ENSMODP00000016251"/>
<dbReference type="OMA" id="APLEQCH"/>
<dbReference type="PRINTS" id="PR00433">
    <property type="entry name" value="IL6GCSFMGF"/>
</dbReference>
<protein>
    <recommendedName>
        <fullName evidence="4">Granulocyte colony-stimulating factor</fullName>
    </recommendedName>
</protein>
<comment type="subunit">
    <text evidence="3">Monomer.</text>
</comment>
<accession>F7CRM4</accession>
<keyword evidence="6" id="KW-0964">Secreted</keyword>
<dbReference type="GO" id="GO:0045944">
    <property type="term" value="P:positive regulation of transcription by RNA polymerase II"/>
    <property type="evidence" value="ECO:0007669"/>
    <property type="project" value="Ensembl"/>
</dbReference>
<keyword evidence="9" id="KW-0325">Glycoprotein</keyword>
<evidence type="ECO:0000256" key="9">
    <source>
        <dbReference type="ARBA" id="ARBA00023180"/>
    </source>
</evidence>
<dbReference type="HOGENOM" id="CLU_118367_0_0_1"/>
<feature type="compositionally biased region" description="Low complexity" evidence="11">
    <location>
        <begin position="10"/>
        <end position="25"/>
    </location>
</feature>
<keyword evidence="7" id="KW-0339">Growth factor</keyword>
<dbReference type="InterPro" id="IPR040117">
    <property type="entry name" value="GCSF/MGF"/>
</dbReference>
<dbReference type="InterPro" id="IPR009079">
    <property type="entry name" value="4_helix_cytokine-like_core"/>
</dbReference>
<dbReference type="PANTHER" id="PTHR10511">
    <property type="entry name" value="GRANULOCYTE COLONY-STIMULATING FACTOR"/>
    <property type="match status" value="1"/>
</dbReference>
<sequence>MTHLIKLQEASPSHSPAPASSRPSQAPSPTPHRPYRSPMKLPNLLLLLCLSALWPQLLALPLSSHNSLPQSFLLQSQEQVRKIQMDMEELQQRLCADYSLCHPEELILVGQYLGIPRPPLKNCYSQDLRLAACLNQLHDGLQLYQELLKALQGISPELAPTLDTLQLDVADFTATIWLQMEDLQVTPKIMPILGTLPSFSSSFWRRAGGILIFDRLQAFLETAYRALRHLSQV</sequence>
<proteinExistence type="inferred from homology"/>
<reference evidence="12" key="2">
    <citation type="submission" date="2025-08" db="UniProtKB">
        <authorList>
            <consortium name="Ensembl"/>
        </authorList>
    </citation>
    <scope>IDENTIFICATION</scope>
</reference>
<dbReference type="Ensembl" id="ENSMODT00000016551.3">
    <property type="protein sequence ID" value="ENSMODP00000016251.3"/>
    <property type="gene ID" value="ENSMODG00000012994.3"/>
</dbReference>
<evidence type="ECO:0000256" key="1">
    <source>
        <dbReference type="ARBA" id="ARBA00004613"/>
    </source>
</evidence>
<gene>
    <name evidence="12" type="primary">CSF3</name>
</gene>
<dbReference type="eggNOG" id="ENOG502SCNA">
    <property type="taxonomic scope" value="Eukaryota"/>
</dbReference>
<evidence type="ECO:0000256" key="10">
    <source>
        <dbReference type="ARBA" id="ARBA00024794"/>
    </source>
</evidence>
<evidence type="ECO:0000256" key="7">
    <source>
        <dbReference type="ARBA" id="ARBA00023030"/>
    </source>
</evidence>
<evidence type="ECO:0000256" key="11">
    <source>
        <dbReference type="SAM" id="MobiDB-lite"/>
    </source>
</evidence>
<dbReference type="Gene3D" id="1.20.1250.10">
    <property type="match status" value="1"/>
</dbReference>
<evidence type="ECO:0000256" key="4">
    <source>
        <dbReference type="ARBA" id="ARBA00019452"/>
    </source>
</evidence>
<feature type="region of interest" description="Disordered" evidence="11">
    <location>
        <begin position="1"/>
        <end position="35"/>
    </location>
</feature>
<evidence type="ECO:0000313" key="13">
    <source>
        <dbReference type="Proteomes" id="UP000002280"/>
    </source>
</evidence>
<evidence type="ECO:0000256" key="5">
    <source>
        <dbReference type="ARBA" id="ARBA00022514"/>
    </source>
</evidence>
<dbReference type="SMART" id="SM00126">
    <property type="entry name" value="IL6"/>
    <property type="match status" value="1"/>
</dbReference>
<dbReference type="InterPro" id="IPR030474">
    <property type="entry name" value="IL-6/GCSF/MGF"/>
</dbReference>
<evidence type="ECO:0000313" key="12">
    <source>
        <dbReference type="Ensembl" id="ENSMODP00000016251.3"/>
    </source>
</evidence>
<evidence type="ECO:0000256" key="6">
    <source>
        <dbReference type="ARBA" id="ARBA00022525"/>
    </source>
</evidence>
<dbReference type="PANTHER" id="PTHR10511:SF2">
    <property type="entry name" value="GRANULOCYTE COLONY-STIMULATING FACTOR"/>
    <property type="match status" value="1"/>
</dbReference>
<dbReference type="FunFam" id="1.20.1250.10:FF:000021">
    <property type="entry name" value="Granulocyte colony-stimulating factor"/>
    <property type="match status" value="1"/>
</dbReference>
<keyword evidence="8" id="KW-1015">Disulfide bond</keyword>
<dbReference type="Pfam" id="PF16647">
    <property type="entry name" value="GCSF"/>
    <property type="match status" value="1"/>
</dbReference>
<dbReference type="GO" id="GO:0005130">
    <property type="term" value="F:granulocyte colony-stimulating factor receptor binding"/>
    <property type="evidence" value="ECO:0000318"/>
    <property type="project" value="GO_Central"/>
</dbReference>
<name>F7CRM4_MONDO</name>
<dbReference type="InterPro" id="IPR030473">
    <property type="entry name" value="IL6/GCSF/MGF_CS"/>
</dbReference>
<dbReference type="GO" id="GO:0038158">
    <property type="term" value="P:granulocyte colony-stimulating factor signaling pathway"/>
    <property type="evidence" value="ECO:0007669"/>
    <property type="project" value="Ensembl"/>
</dbReference>
<dbReference type="GO" id="GO:0030838">
    <property type="term" value="P:positive regulation of actin filament polymerization"/>
    <property type="evidence" value="ECO:0007669"/>
    <property type="project" value="Ensembl"/>
</dbReference>
<dbReference type="GO" id="GO:0008083">
    <property type="term" value="F:growth factor activity"/>
    <property type="evidence" value="ECO:0000318"/>
    <property type="project" value="GO_Central"/>
</dbReference>
<dbReference type="Bgee" id="ENSMODG00000012994">
    <property type="expression patterns" value="Expressed in lung and 5 other cell types or tissues"/>
</dbReference>
<dbReference type="GO" id="GO:0005615">
    <property type="term" value="C:extracellular space"/>
    <property type="evidence" value="ECO:0000318"/>
    <property type="project" value="GO_Central"/>
</dbReference>
<dbReference type="AlphaFoldDB" id="F7CRM4"/>
<dbReference type="GO" id="GO:0045639">
    <property type="term" value="P:positive regulation of myeloid cell differentiation"/>
    <property type="evidence" value="ECO:0000318"/>
    <property type="project" value="GO_Central"/>
</dbReference>
<dbReference type="GeneTree" id="ENSGT00390000017328"/>
<dbReference type="InParanoid" id="F7CRM4"/>
<keyword evidence="13" id="KW-1185">Reference proteome</keyword>
<comment type="function">
    <text evidence="10">Granulocyte/macrophage colony-stimulating factors are cytokines that act in hematopoiesis by controlling the production, differentiation, and function of 2 related white cell populations of the blood, the granulocytes and the monocytes-macrophages. This CSF induces granulocytes.</text>
</comment>
<organism evidence="12 13">
    <name type="scientific">Monodelphis domestica</name>
    <name type="common">Gray short-tailed opossum</name>
    <dbReference type="NCBI Taxonomy" id="13616"/>
    <lineage>
        <taxon>Eukaryota</taxon>
        <taxon>Metazoa</taxon>
        <taxon>Chordata</taxon>
        <taxon>Craniata</taxon>
        <taxon>Vertebrata</taxon>
        <taxon>Euteleostomi</taxon>
        <taxon>Mammalia</taxon>
        <taxon>Metatheria</taxon>
        <taxon>Didelphimorphia</taxon>
        <taxon>Didelphidae</taxon>
        <taxon>Monodelphis</taxon>
    </lineage>
</organism>
<dbReference type="PROSITE" id="PS00254">
    <property type="entry name" value="INTERLEUKIN_6"/>
    <property type="match status" value="1"/>
</dbReference>